<dbReference type="AlphaFoldDB" id="I3TS84"/>
<evidence type="ECO:0000256" key="1">
    <source>
        <dbReference type="ARBA" id="ARBA00022801"/>
    </source>
</evidence>
<keyword evidence="4" id="KW-1185">Reference proteome</keyword>
<comment type="pathway">
    <text evidence="2">Glycan biosynthesis; trehalose biosynthesis.</text>
</comment>
<dbReference type="CDD" id="cd01627">
    <property type="entry name" value="HAD_TPP"/>
    <property type="match status" value="1"/>
</dbReference>
<comment type="function">
    <text evidence="2">Removes the phosphate from trehalose 6-phosphate to produce free trehalose.</text>
</comment>
<gene>
    <name evidence="3" type="primary">otsB</name>
    <name evidence="3" type="ordered locus">TMO_a0219</name>
</gene>
<dbReference type="NCBIfam" id="TIGR00685">
    <property type="entry name" value="T6PP"/>
    <property type="match status" value="1"/>
</dbReference>
<dbReference type="Pfam" id="PF02358">
    <property type="entry name" value="Trehalose_PPase"/>
    <property type="match status" value="1"/>
</dbReference>
<dbReference type="UniPathway" id="UPA00299"/>
<dbReference type="GO" id="GO:0005992">
    <property type="term" value="P:trehalose biosynthetic process"/>
    <property type="evidence" value="ECO:0007669"/>
    <property type="project" value="UniProtKB-UniPathway"/>
</dbReference>
<dbReference type="SUPFAM" id="SSF56784">
    <property type="entry name" value="HAD-like"/>
    <property type="match status" value="1"/>
</dbReference>
<dbReference type="PANTHER" id="PTHR43768:SF3">
    <property type="entry name" value="TREHALOSE 6-PHOSPHATE PHOSPHATASE"/>
    <property type="match status" value="1"/>
</dbReference>
<keyword evidence="2" id="KW-0479">Metal-binding</keyword>
<reference evidence="3 4" key="1">
    <citation type="journal article" date="2012" name="J. Am. Chem. Soc.">
        <title>Bacterial biosynthesis and maturation of the didemnin anti-cancer agents.</title>
        <authorList>
            <person name="Xu Y."/>
            <person name="Kersten R.D."/>
            <person name="Nam S.J."/>
            <person name="Lu L."/>
            <person name="Al-Suwailem A.M."/>
            <person name="Zheng H."/>
            <person name="Fenical W."/>
            <person name="Dorrestein P.C."/>
            <person name="Moore B.S."/>
            <person name="Qian P.Y."/>
        </authorList>
    </citation>
    <scope>NUCLEOTIDE SEQUENCE [LARGE SCALE GENOMIC DNA]</scope>
    <source>
        <strain evidence="3 4">KA081020-065</strain>
    </source>
</reference>
<keyword evidence="1 2" id="KW-0378">Hydrolase</keyword>
<comment type="catalytic activity">
    <reaction evidence="2">
        <text>alpha,alpha-trehalose 6-phosphate + H2O = alpha,alpha-trehalose + phosphate</text>
        <dbReference type="Rhea" id="RHEA:23420"/>
        <dbReference type="ChEBI" id="CHEBI:15377"/>
        <dbReference type="ChEBI" id="CHEBI:16551"/>
        <dbReference type="ChEBI" id="CHEBI:43474"/>
        <dbReference type="ChEBI" id="CHEBI:58429"/>
        <dbReference type="EC" id="3.1.3.12"/>
    </reaction>
</comment>
<dbReference type="HOGENOM" id="CLU_037265_2_0_5"/>
<accession>I3TS84</accession>
<dbReference type="EMBL" id="CP003237">
    <property type="protein sequence ID" value="AFK55622.1"/>
    <property type="molecule type" value="Genomic_DNA"/>
</dbReference>
<proteinExistence type="inferred from homology"/>
<keyword evidence="3" id="KW-0614">Plasmid</keyword>
<dbReference type="InterPro" id="IPR003337">
    <property type="entry name" value="Trehalose_PPase"/>
</dbReference>
<dbReference type="GO" id="GO:0004805">
    <property type="term" value="F:trehalose-phosphatase activity"/>
    <property type="evidence" value="ECO:0007669"/>
    <property type="project" value="UniProtKB-EC"/>
</dbReference>
<dbReference type="EC" id="3.1.3.12" evidence="2"/>
<comment type="similarity">
    <text evidence="2">Belongs to the trehalose phosphatase family.</text>
</comment>
<protein>
    <recommendedName>
        <fullName evidence="2">Trehalose 6-phosphate phosphatase</fullName>
        <ecNumber evidence="2">3.1.3.12</ecNumber>
    </recommendedName>
</protein>
<name>I3TS84_TISMK</name>
<evidence type="ECO:0000313" key="4">
    <source>
        <dbReference type="Proteomes" id="UP000005258"/>
    </source>
</evidence>
<comment type="cofactor">
    <cofactor evidence="2">
        <name>Mg(2+)</name>
        <dbReference type="ChEBI" id="CHEBI:18420"/>
    </cofactor>
</comment>
<organism evidence="3 4">
    <name type="scientific">Tistrella mobilis (strain KA081020-065)</name>
    <dbReference type="NCBI Taxonomy" id="1110502"/>
    <lineage>
        <taxon>Bacteria</taxon>
        <taxon>Pseudomonadati</taxon>
        <taxon>Pseudomonadota</taxon>
        <taxon>Alphaproteobacteria</taxon>
        <taxon>Geminicoccales</taxon>
        <taxon>Geminicoccaceae</taxon>
        <taxon>Tistrella</taxon>
    </lineage>
</organism>
<dbReference type="GO" id="GO:0046872">
    <property type="term" value="F:metal ion binding"/>
    <property type="evidence" value="ECO:0007669"/>
    <property type="project" value="UniProtKB-KW"/>
</dbReference>
<evidence type="ECO:0000313" key="3">
    <source>
        <dbReference type="EMBL" id="AFK55622.1"/>
    </source>
</evidence>
<evidence type="ECO:0000256" key="2">
    <source>
        <dbReference type="RuleBase" id="RU361117"/>
    </source>
</evidence>
<keyword evidence="2" id="KW-0460">Magnesium</keyword>
<dbReference type="InterPro" id="IPR036412">
    <property type="entry name" value="HAD-like_sf"/>
</dbReference>
<dbReference type="PANTHER" id="PTHR43768">
    <property type="entry name" value="TREHALOSE 6-PHOSPHATE PHOSPHATASE"/>
    <property type="match status" value="1"/>
</dbReference>
<geneLocation type="plasmid" evidence="3 4">
    <name>pTM1</name>
</geneLocation>
<dbReference type="InterPro" id="IPR044651">
    <property type="entry name" value="OTSB-like"/>
</dbReference>
<sequence>MTVAALRLPDPRPDWALFLDVDGCLVDIAPTPDAVVVEPGLPALLDRLAVRFGGALALVSGRPLAELEQLFHPARPAAAGQHGLEWRGRPPLPRPEGFEALDAPLQAFAEAHPGVLLERKSHGFALHYRAAPAAGAGALALARRLAATTAPELRVMPGKMVVELRMAGADKGTAIRAFMEAPPFRGRVPVFAGDDVTDEDGFAMVNAMGGHSIRVGPDIGSGHGAPPASAARWTVPDAPGFRRWLAGLVVMDEPAGEGAGGPGT</sequence>
<dbReference type="Gene3D" id="3.30.70.1020">
    <property type="entry name" value="Trehalose-6-phosphate phosphatase related protein, domain 2"/>
    <property type="match status" value="1"/>
</dbReference>
<dbReference type="KEGG" id="tmo:TMO_a0219"/>
<dbReference type="PATRIC" id="fig|1110502.3.peg.3873"/>
<dbReference type="Proteomes" id="UP000005258">
    <property type="component" value="Plasmid pTM1"/>
</dbReference>
<dbReference type="Gene3D" id="3.40.50.1000">
    <property type="entry name" value="HAD superfamily/HAD-like"/>
    <property type="match status" value="1"/>
</dbReference>
<dbReference type="InterPro" id="IPR023214">
    <property type="entry name" value="HAD_sf"/>
</dbReference>